<evidence type="ECO:0000256" key="1">
    <source>
        <dbReference type="SAM" id="MobiDB-lite"/>
    </source>
</evidence>
<feature type="compositionally biased region" description="Low complexity" evidence="1">
    <location>
        <begin position="25"/>
        <end position="36"/>
    </location>
</feature>
<feature type="compositionally biased region" description="Basic and acidic residues" evidence="1">
    <location>
        <begin position="41"/>
        <end position="52"/>
    </location>
</feature>
<organism evidence="2 3">
    <name type="scientific">Channa striata</name>
    <name type="common">Snakehead murrel</name>
    <name type="synonym">Ophicephalus striatus</name>
    <dbReference type="NCBI Taxonomy" id="64152"/>
    <lineage>
        <taxon>Eukaryota</taxon>
        <taxon>Metazoa</taxon>
        <taxon>Chordata</taxon>
        <taxon>Craniata</taxon>
        <taxon>Vertebrata</taxon>
        <taxon>Euteleostomi</taxon>
        <taxon>Actinopterygii</taxon>
        <taxon>Neopterygii</taxon>
        <taxon>Teleostei</taxon>
        <taxon>Neoteleostei</taxon>
        <taxon>Acanthomorphata</taxon>
        <taxon>Anabantaria</taxon>
        <taxon>Anabantiformes</taxon>
        <taxon>Channoidei</taxon>
        <taxon>Channidae</taxon>
        <taxon>Channa</taxon>
    </lineage>
</organism>
<sequence length="142" mass="15661">MSSEHAFCLFRRPLPPKVKPPAIPRPSGGPRLPPLLNRADPSTREVASRQEADTPAPRAAPPTPVRANISTLLTDRVTEGFPCKLPRTQRRNPLLELLQSGTRSKKIVLADRRFRAPPPTFCLSDFLQNHNGSQFGSQSPPV</sequence>
<feature type="region of interest" description="Disordered" evidence="1">
    <location>
        <begin position="1"/>
        <end position="65"/>
    </location>
</feature>
<keyword evidence="3" id="KW-1185">Reference proteome</keyword>
<comment type="caution">
    <text evidence="2">The sequence shown here is derived from an EMBL/GenBank/DDBJ whole genome shotgun (WGS) entry which is preliminary data.</text>
</comment>
<accession>A0AA88MNN5</accession>
<dbReference type="AlphaFoldDB" id="A0AA88MNN5"/>
<proteinExistence type="predicted"/>
<reference evidence="2" key="1">
    <citation type="submission" date="2023-07" db="EMBL/GenBank/DDBJ databases">
        <title>Chromosome-level Genome Assembly of Striped Snakehead (Channa striata).</title>
        <authorList>
            <person name="Liu H."/>
        </authorList>
    </citation>
    <scope>NUCLEOTIDE SEQUENCE</scope>
    <source>
        <strain evidence="2">Gz</strain>
        <tissue evidence="2">Muscle</tissue>
    </source>
</reference>
<gene>
    <name evidence="2" type="ORF">Q5P01_014125</name>
</gene>
<feature type="compositionally biased region" description="Pro residues" evidence="1">
    <location>
        <begin position="13"/>
        <end position="24"/>
    </location>
</feature>
<dbReference type="Proteomes" id="UP001187415">
    <property type="component" value="Unassembled WGS sequence"/>
</dbReference>
<evidence type="ECO:0000313" key="2">
    <source>
        <dbReference type="EMBL" id="KAK2840385.1"/>
    </source>
</evidence>
<dbReference type="EMBL" id="JAUPFM010000010">
    <property type="protein sequence ID" value="KAK2840385.1"/>
    <property type="molecule type" value="Genomic_DNA"/>
</dbReference>
<protein>
    <submittedName>
        <fullName evidence="2">Uncharacterized protein</fullName>
    </submittedName>
</protein>
<evidence type="ECO:0000313" key="3">
    <source>
        <dbReference type="Proteomes" id="UP001187415"/>
    </source>
</evidence>
<name>A0AA88MNN5_CHASR</name>